<comment type="similarity">
    <text evidence="1">Belongs to the LysR transcriptional regulatory family.</text>
</comment>
<evidence type="ECO:0000313" key="7">
    <source>
        <dbReference type="Proteomes" id="UP000076335"/>
    </source>
</evidence>
<gene>
    <name evidence="6" type="ORF">AUP42_04460</name>
</gene>
<dbReference type="OrthoDB" id="9774011at2"/>
<dbReference type="PANTHER" id="PTHR30118">
    <property type="entry name" value="HTH-TYPE TRANSCRIPTIONAL REGULATOR LEUO-RELATED"/>
    <property type="match status" value="1"/>
</dbReference>
<organism evidence="6 7">
    <name type="scientific">Thalassospira lucentensis</name>
    <dbReference type="NCBI Taxonomy" id="168935"/>
    <lineage>
        <taxon>Bacteria</taxon>
        <taxon>Pseudomonadati</taxon>
        <taxon>Pseudomonadota</taxon>
        <taxon>Alphaproteobacteria</taxon>
        <taxon>Rhodospirillales</taxon>
        <taxon>Thalassospiraceae</taxon>
        <taxon>Thalassospira</taxon>
    </lineage>
</organism>
<dbReference type="InterPro" id="IPR036390">
    <property type="entry name" value="WH_DNA-bd_sf"/>
</dbReference>
<dbReference type="InterPro" id="IPR000847">
    <property type="entry name" value="LysR_HTH_N"/>
</dbReference>
<dbReference type="InterPro" id="IPR050389">
    <property type="entry name" value="LysR-type_TF"/>
</dbReference>
<proteinExistence type="inferred from homology"/>
<keyword evidence="2" id="KW-0805">Transcription regulation</keyword>
<dbReference type="CDD" id="cd08417">
    <property type="entry name" value="PBP2_Nitroaromatics_like"/>
    <property type="match status" value="1"/>
</dbReference>
<keyword evidence="4" id="KW-0804">Transcription</keyword>
<dbReference type="Pfam" id="PF03466">
    <property type="entry name" value="LysR_substrate"/>
    <property type="match status" value="1"/>
</dbReference>
<dbReference type="Gene3D" id="1.10.10.10">
    <property type="entry name" value="Winged helix-like DNA-binding domain superfamily/Winged helix DNA-binding domain"/>
    <property type="match status" value="1"/>
</dbReference>
<feature type="domain" description="HTH lysR-type" evidence="5">
    <location>
        <begin position="6"/>
        <end position="63"/>
    </location>
</feature>
<evidence type="ECO:0000259" key="5">
    <source>
        <dbReference type="PROSITE" id="PS50931"/>
    </source>
</evidence>
<evidence type="ECO:0000313" key="6">
    <source>
        <dbReference type="EMBL" id="KZB62210.1"/>
    </source>
</evidence>
<dbReference type="EMBL" id="LPVY01000021">
    <property type="protein sequence ID" value="KZB62210.1"/>
    <property type="molecule type" value="Genomic_DNA"/>
</dbReference>
<dbReference type="SUPFAM" id="SSF53850">
    <property type="entry name" value="Periplasmic binding protein-like II"/>
    <property type="match status" value="1"/>
</dbReference>
<keyword evidence="3" id="KW-0238">DNA-binding</keyword>
<comment type="caution">
    <text evidence="6">The sequence shown here is derived from an EMBL/GenBank/DDBJ whole genome shotgun (WGS) entry which is preliminary data.</text>
</comment>
<dbReference type="SUPFAM" id="SSF46785">
    <property type="entry name" value="Winged helix' DNA-binding domain"/>
    <property type="match status" value="1"/>
</dbReference>
<dbReference type="GO" id="GO:0003677">
    <property type="term" value="F:DNA binding"/>
    <property type="evidence" value="ECO:0007669"/>
    <property type="project" value="UniProtKB-KW"/>
</dbReference>
<sequence length="302" mass="32785">MDLHGIDLNLLVAFDALMKERSVTRAGIRIGRTQPAMSAALSRLRGLLNDELFIRSPGGLQPTPRALDLAEPLGHALAEIQRTLDFTQTFDPTTSTATFSVALSDHPTFRVLPVLLDALRQKAPGITLRIGNFTARDDAITLLDAGEADLTIGVSPTASGRILTRPLFSEDFVCVLRRDHPATKAPLDLPAFLSLSHLLVSPENDRFGLVDAALAKMGHKRRLAVTLPTMYAAPLVIARSDLIATLMAGVIPASGQDDALAIRSLPFDLDPIGFTMSWHRRNDVHPAQRWLRDFVAGLPLDG</sequence>
<dbReference type="AlphaFoldDB" id="A0A154L2H6"/>
<dbReference type="RefSeq" id="WP_062952788.1">
    <property type="nucleotide sequence ID" value="NZ_LPVY01000021.1"/>
</dbReference>
<dbReference type="PROSITE" id="PS50931">
    <property type="entry name" value="HTH_LYSR"/>
    <property type="match status" value="1"/>
</dbReference>
<dbReference type="InterPro" id="IPR037402">
    <property type="entry name" value="YidZ_PBP2"/>
</dbReference>
<dbReference type="InterPro" id="IPR036388">
    <property type="entry name" value="WH-like_DNA-bd_sf"/>
</dbReference>
<dbReference type="Pfam" id="PF00126">
    <property type="entry name" value="HTH_1"/>
    <property type="match status" value="1"/>
</dbReference>
<dbReference type="GO" id="GO:0003700">
    <property type="term" value="F:DNA-binding transcription factor activity"/>
    <property type="evidence" value="ECO:0007669"/>
    <property type="project" value="InterPro"/>
</dbReference>
<dbReference type="Proteomes" id="UP000076335">
    <property type="component" value="Unassembled WGS sequence"/>
</dbReference>
<evidence type="ECO:0000256" key="3">
    <source>
        <dbReference type="ARBA" id="ARBA00023125"/>
    </source>
</evidence>
<dbReference type="Gene3D" id="3.40.190.10">
    <property type="entry name" value="Periplasmic binding protein-like II"/>
    <property type="match status" value="2"/>
</dbReference>
<evidence type="ECO:0000256" key="4">
    <source>
        <dbReference type="ARBA" id="ARBA00023163"/>
    </source>
</evidence>
<evidence type="ECO:0000256" key="1">
    <source>
        <dbReference type="ARBA" id="ARBA00009437"/>
    </source>
</evidence>
<evidence type="ECO:0000256" key="2">
    <source>
        <dbReference type="ARBA" id="ARBA00023015"/>
    </source>
</evidence>
<dbReference type="PANTHER" id="PTHR30118:SF15">
    <property type="entry name" value="TRANSCRIPTIONAL REGULATORY PROTEIN"/>
    <property type="match status" value="1"/>
</dbReference>
<accession>A0A154L2H6</accession>
<dbReference type="InterPro" id="IPR005119">
    <property type="entry name" value="LysR_subst-bd"/>
</dbReference>
<name>A0A154L2H6_9PROT</name>
<reference evidence="6 7" key="1">
    <citation type="submission" date="2015-12" db="EMBL/GenBank/DDBJ databases">
        <title>Genome sequence of Thalassospira lucentensis MCCC 1A02072.</title>
        <authorList>
            <person name="Lu L."/>
            <person name="Lai Q."/>
            <person name="Shao Z."/>
            <person name="Qian P."/>
        </authorList>
    </citation>
    <scope>NUCLEOTIDE SEQUENCE [LARGE SCALE GENOMIC DNA]</scope>
    <source>
        <strain evidence="6 7">MCCC 1A02072</strain>
    </source>
</reference>
<protein>
    <submittedName>
        <fullName evidence="6">LysR family transcriptional regulator</fullName>
    </submittedName>
</protein>